<proteinExistence type="predicted"/>
<dbReference type="RefSeq" id="WP_256552024.1">
    <property type="nucleotide sequence ID" value="NZ_CP101751.1"/>
</dbReference>
<evidence type="ECO:0000313" key="1">
    <source>
        <dbReference type="EMBL" id="UUC46359.1"/>
    </source>
</evidence>
<protein>
    <recommendedName>
        <fullName evidence="3">DUF4348 domain-containing protein</fullName>
    </recommendedName>
</protein>
<keyword evidence="2" id="KW-1185">Reference proteome</keyword>
<dbReference type="Gene3D" id="3.10.450.410">
    <property type="match status" value="1"/>
</dbReference>
<dbReference type="EMBL" id="CP101751">
    <property type="protein sequence ID" value="UUC46359.1"/>
    <property type="molecule type" value="Genomic_DNA"/>
</dbReference>
<dbReference type="Proteomes" id="UP001059844">
    <property type="component" value="Chromosome"/>
</dbReference>
<accession>A0ABY5IU78</accession>
<organism evidence="1 2">
    <name type="scientific">Flavobacterium cerinum</name>
    <dbReference type="NCBI Taxonomy" id="2502784"/>
    <lineage>
        <taxon>Bacteria</taxon>
        <taxon>Pseudomonadati</taxon>
        <taxon>Bacteroidota</taxon>
        <taxon>Flavobacteriia</taxon>
        <taxon>Flavobacteriales</taxon>
        <taxon>Flavobacteriaceae</taxon>
        <taxon>Flavobacterium</taxon>
    </lineage>
</organism>
<name>A0ABY5IU78_9FLAO</name>
<reference evidence="1" key="1">
    <citation type="submission" date="2022-07" db="EMBL/GenBank/DDBJ databases">
        <title>Isolation, identification, and degradation of a PFOSA degrading strain from sewage treatment plant.</title>
        <authorList>
            <person name="Zhang L."/>
            <person name="Huo Y."/>
        </authorList>
    </citation>
    <scope>NUCLEOTIDE SEQUENCE</scope>
    <source>
        <strain evidence="1">C1</strain>
    </source>
</reference>
<sequence>MKTNPFILLILLLLLSCKNNENKVIPENNIVTNNKEQTMSDEDFSVFIAKFITDKPFRHERITFPLRGYNSAAMNPELTDQDTLYLFDKADFDFSSEEDFQKPTNGDLLKNKTIKTDSSMIYRIYKENSGYDMRYEFKLKAHKWVLIYYFYANY</sequence>
<gene>
    <name evidence="1" type="ORF">NOX80_03945</name>
</gene>
<evidence type="ECO:0000313" key="2">
    <source>
        <dbReference type="Proteomes" id="UP001059844"/>
    </source>
</evidence>
<evidence type="ECO:0008006" key="3">
    <source>
        <dbReference type="Google" id="ProtNLM"/>
    </source>
</evidence>
<dbReference type="PROSITE" id="PS51257">
    <property type="entry name" value="PROKAR_LIPOPROTEIN"/>
    <property type="match status" value="1"/>
</dbReference>